<keyword evidence="3" id="KW-1185">Reference proteome</keyword>
<organism evidence="2 3">
    <name type="scientific">Cryobacterium suzukii</name>
    <dbReference type="NCBI Taxonomy" id="1259198"/>
    <lineage>
        <taxon>Bacteria</taxon>
        <taxon>Bacillati</taxon>
        <taxon>Actinomycetota</taxon>
        <taxon>Actinomycetes</taxon>
        <taxon>Micrococcales</taxon>
        <taxon>Microbacteriaceae</taxon>
        <taxon>Cryobacterium</taxon>
    </lineage>
</organism>
<dbReference type="EMBL" id="SOHJ01000004">
    <property type="protein sequence ID" value="TFD61616.1"/>
    <property type="molecule type" value="Genomic_DNA"/>
</dbReference>
<dbReference type="RefSeq" id="WP_134513824.1">
    <property type="nucleotide sequence ID" value="NZ_SOHJ01000004.1"/>
</dbReference>
<keyword evidence="1" id="KW-1133">Transmembrane helix</keyword>
<feature type="transmembrane region" description="Helical" evidence="1">
    <location>
        <begin position="56"/>
        <end position="74"/>
    </location>
</feature>
<reference evidence="2 3" key="1">
    <citation type="submission" date="2019-03" db="EMBL/GenBank/DDBJ databases">
        <title>Genomics of glacier-inhabiting Cryobacterium strains.</title>
        <authorList>
            <person name="Liu Q."/>
            <person name="Xin Y.-H."/>
        </authorList>
    </citation>
    <scope>NUCLEOTIDE SEQUENCE [LARGE SCALE GENOMIC DNA]</scope>
    <source>
        <strain evidence="2 3">Sr39</strain>
    </source>
</reference>
<name>A0A4R9AH64_9MICO</name>
<comment type="caution">
    <text evidence="2">The sequence shown here is derived from an EMBL/GenBank/DDBJ whole genome shotgun (WGS) entry which is preliminary data.</text>
</comment>
<sequence length="223" mass="24251">MNSTPPPLHDAYVARYAPGLTAKYRRNNFLIAAVFASLLAVALLFSALTASEWVNYLVWIVIFGGAALASLRFARTAQRWSAEERLALAVSGAGVVLPAVGLIAWEEVTSVKIRDHSLTPRSMSLVVSALARFQGTDSTMHVGVFVSDSDAVLARMSNPAAALRMVDTDLKLTGFKGVWGQGMFDPTFQTATQVLVDEAERHGIPVEIDLPRNYQRYLPDPTS</sequence>
<proteinExistence type="predicted"/>
<dbReference type="AlphaFoldDB" id="A0A4R9AH64"/>
<feature type="transmembrane region" description="Helical" evidence="1">
    <location>
        <begin position="86"/>
        <end position="105"/>
    </location>
</feature>
<dbReference type="OrthoDB" id="5110635at2"/>
<keyword evidence="1" id="KW-0812">Transmembrane</keyword>
<protein>
    <submittedName>
        <fullName evidence="2">Uncharacterized protein</fullName>
    </submittedName>
</protein>
<gene>
    <name evidence="2" type="ORF">E3T39_06130</name>
</gene>
<evidence type="ECO:0000256" key="1">
    <source>
        <dbReference type="SAM" id="Phobius"/>
    </source>
</evidence>
<evidence type="ECO:0000313" key="2">
    <source>
        <dbReference type="EMBL" id="TFD61616.1"/>
    </source>
</evidence>
<evidence type="ECO:0000313" key="3">
    <source>
        <dbReference type="Proteomes" id="UP000298170"/>
    </source>
</evidence>
<accession>A0A4R9AH64</accession>
<feature type="transmembrane region" description="Helical" evidence="1">
    <location>
        <begin position="29"/>
        <end position="50"/>
    </location>
</feature>
<dbReference type="Proteomes" id="UP000298170">
    <property type="component" value="Unassembled WGS sequence"/>
</dbReference>
<keyword evidence="1" id="KW-0472">Membrane</keyword>